<dbReference type="Pfam" id="PF00505">
    <property type="entry name" value="HMG_box"/>
    <property type="match status" value="2"/>
</dbReference>
<evidence type="ECO:0000256" key="4">
    <source>
        <dbReference type="PROSITE-ProRule" id="PRU00267"/>
    </source>
</evidence>
<dbReference type="HOGENOM" id="CLU_1373017_0_0_1"/>
<dbReference type="GO" id="GO:0005634">
    <property type="term" value="C:nucleus"/>
    <property type="evidence" value="ECO:0007669"/>
    <property type="project" value="UniProtKB-SubCell"/>
</dbReference>
<dbReference type="SMART" id="SM00398">
    <property type="entry name" value="HMG"/>
    <property type="match status" value="2"/>
</dbReference>
<dbReference type="STRING" id="930992.A0A0D0B997"/>
<dbReference type="InterPro" id="IPR031061">
    <property type="entry name" value="HMGB_plant"/>
</dbReference>
<evidence type="ECO:0000256" key="2">
    <source>
        <dbReference type="ARBA" id="ARBA00023125"/>
    </source>
</evidence>
<keyword evidence="2 4" id="KW-0238">DNA-binding</keyword>
<feature type="DNA-binding region" description="HMG box" evidence="4">
    <location>
        <begin position="19"/>
        <end position="89"/>
    </location>
</feature>
<accession>A0A0D0B997</accession>
<evidence type="ECO:0000256" key="3">
    <source>
        <dbReference type="ARBA" id="ARBA00023242"/>
    </source>
</evidence>
<proteinExistence type="predicted"/>
<evidence type="ECO:0000256" key="1">
    <source>
        <dbReference type="ARBA" id="ARBA00004123"/>
    </source>
</evidence>
<dbReference type="GO" id="GO:0003677">
    <property type="term" value="F:DNA binding"/>
    <property type="evidence" value="ECO:0007669"/>
    <property type="project" value="UniProtKB-UniRule"/>
</dbReference>
<dbReference type="Proteomes" id="UP000054485">
    <property type="component" value="Unassembled WGS sequence"/>
</dbReference>
<name>A0A0D0B997_9AGAM</name>
<protein>
    <recommendedName>
        <fullName evidence="5">HMG box domain-containing protein</fullName>
    </recommendedName>
</protein>
<gene>
    <name evidence="6" type="ORF">CY34DRAFT_793265</name>
</gene>
<dbReference type="PANTHER" id="PTHR46261:SF1">
    <property type="entry name" value="HIGH MOBILITY GROUP B PROTEIN 1"/>
    <property type="match status" value="1"/>
</dbReference>
<feature type="domain" description="HMG box" evidence="5">
    <location>
        <begin position="19"/>
        <end position="89"/>
    </location>
</feature>
<keyword evidence="3 4" id="KW-0539">Nucleus</keyword>
<keyword evidence="7" id="KW-1185">Reference proteome</keyword>
<dbReference type="PROSITE" id="PS50118">
    <property type="entry name" value="HMG_BOX_2"/>
    <property type="match status" value="2"/>
</dbReference>
<evidence type="ECO:0000313" key="7">
    <source>
        <dbReference type="Proteomes" id="UP000054485"/>
    </source>
</evidence>
<dbReference type="InParanoid" id="A0A0D0B997"/>
<comment type="subcellular location">
    <subcellularLocation>
        <location evidence="1">Nucleus</location>
    </subcellularLocation>
</comment>
<dbReference type="Gene3D" id="1.10.30.10">
    <property type="entry name" value="High mobility group box domain"/>
    <property type="match status" value="2"/>
</dbReference>
<dbReference type="InterPro" id="IPR036910">
    <property type="entry name" value="HMG_box_dom_sf"/>
</dbReference>
<reference evidence="6 7" key="1">
    <citation type="submission" date="2014-04" db="EMBL/GenBank/DDBJ databases">
        <authorList>
            <consortium name="DOE Joint Genome Institute"/>
            <person name="Kuo A."/>
            <person name="Ruytinx J."/>
            <person name="Rineau F."/>
            <person name="Colpaert J."/>
            <person name="Kohler A."/>
            <person name="Nagy L.G."/>
            <person name="Floudas D."/>
            <person name="Copeland A."/>
            <person name="Barry K.W."/>
            <person name="Cichocki N."/>
            <person name="Veneault-Fourrey C."/>
            <person name="LaButti K."/>
            <person name="Lindquist E.A."/>
            <person name="Lipzen A."/>
            <person name="Lundell T."/>
            <person name="Morin E."/>
            <person name="Murat C."/>
            <person name="Sun H."/>
            <person name="Tunlid A."/>
            <person name="Henrissat B."/>
            <person name="Grigoriev I.V."/>
            <person name="Hibbett D.S."/>
            <person name="Martin F."/>
            <person name="Nordberg H.P."/>
            <person name="Cantor M.N."/>
            <person name="Hua S.X."/>
        </authorList>
    </citation>
    <scope>NUCLEOTIDE SEQUENCE [LARGE SCALE GENOMIC DNA]</scope>
    <source>
        <strain evidence="6 7">UH-Slu-Lm8-n1</strain>
    </source>
</reference>
<organism evidence="6 7">
    <name type="scientific">Suillus luteus UH-Slu-Lm8-n1</name>
    <dbReference type="NCBI Taxonomy" id="930992"/>
    <lineage>
        <taxon>Eukaryota</taxon>
        <taxon>Fungi</taxon>
        <taxon>Dikarya</taxon>
        <taxon>Basidiomycota</taxon>
        <taxon>Agaricomycotina</taxon>
        <taxon>Agaricomycetes</taxon>
        <taxon>Agaricomycetidae</taxon>
        <taxon>Boletales</taxon>
        <taxon>Suillineae</taxon>
        <taxon>Suillaceae</taxon>
        <taxon>Suillus</taxon>
    </lineage>
</organism>
<reference evidence="7" key="2">
    <citation type="submission" date="2015-01" db="EMBL/GenBank/DDBJ databases">
        <title>Evolutionary Origins and Diversification of the Mycorrhizal Mutualists.</title>
        <authorList>
            <consortium name="DOE Joint Genome Institute"/>
            <consortium name="Mycorrhizal Genomics Consortium"/>
            <person name="Kohler A."/>
            <person name="Kuo A."/>
            <person name="Nagy L.G."/>
            <person name="Floudas D."/>
            <person name="Copeland A."/>
            <person name="Barry K.W."/>
            <person name="Cichocki N."/>
            <person name="Veneault-Fourrey C."/>
            <person name="LaButti K."/>
            <person name="Lindquist E.A."/>
            <person name="Lipzen A."/>
            <person name="Lundell T."/>
            <person name="Morin E."/>
            <person name="Murat C."/>
            <person name="Riley R."/>
            <person name="Ohm R."/>
            <person name="Sun H."/>
            <person name="Tunlid A."/>
            <person name="Henrissat B."/>
            <person name="Grigoriev I.V."/>
            <person name="Hibbett D.S."/>
            <person name="Martin F."/>
        </authorList>
    </citation>
    <scope>NUCLEOTIDE SEQUENCE [LARGE SCALE GENOMIC DNA]</scope>
    <source>
        <strain evidence="7">UH-Slu-Lm8-n1</strain>
    </source>
</reference>
<sequence>MLICVAIVPRRVPKSERPPVRSPSAYILFFSRLAKSRKGEIKPGMTGIQDLSKEAAAMWNNMTIAEKKPYDDEVEILKIEYQKKLDEYWKTVSSTTIREINARREYEGRTKIHRPHQESASKRPKGSYLRFLEDFRRSDDGRAILEAGLTPTGRAVVNVARTAGERWRAMSASDKAPYVEAFQKAVAKWEAKQAKSASL</sequence>
<dbReference type="OrthoDB" id="1919336at2759"/>
<evidence type="ECO:0000259" key="5">
    <source>
        <dbReference type="PROSITE" id="PS50118"/>
    </source>
</evidence>
<feature type="DNA-binding region" description="HMG box" evidence="4">
    <location>
        <begin position="121"/>
        <end position="197"/>
    </location>
</feature>
<dbReference type="EMBL" id="KN835227">
    <property type="protein sequence ID" value="KIK42897.1"/>
    <property type="molecule type" value="Genomic_DNA"/>
</dbReference>
<dbReference type="SUPFAM" id="SSF47095">
    <property type="entry name" value="HMG-box"/>
    <property type="match status" value="2"/>
</dbReference>
<dbReference type="PANTHER" id="PTHR46261">
    <property type="entry name" value="HIGH MOBILITY GROUP B PROTEIN 4-RELATED"/>
    <property type="match status" value="1"/>
</dbReference>
<feature type="domain" description="HMG box" evidence="5">
    <location>
        <begin position="121"/>
        <end position="197"/>
    </location>
</feature>
<dbReference type="InterPro" id="IPR009071">
    <property type="entry name" value="HMG_box_dom"/>
</dbReference>
<evidence type="ECO:0000313" key="6">
    <source>
        <dbReference type="EMBL" id="KIK42897.1"/>
    </source>
</evidence>
<dbReference type="AlphaFoldDB" id="A0A0D0B997"/>